<proteinExistence type="predicted"/>
<dbReference type="OrthoDB" id="10266980at2759"/>
<evidence type="ECO:0000256" key="6">
    <source>
        <dbReference type="SAM" id="Phobius"/>
    </source>
</evidence>
<accession>A0A9W8HG81</accession>
<evidence type="ECO:0000259" key="7">
    <source>
        <dbReference type="PROSITE" id="PS50922"/>
    </source>
</evidence>
<comment type="caution">
    <text evidence="8">The sequence shown here is derived from an EMBL/GenBank/DDBJ whole genome shotgun (WGS) entry which is preliminary data.</text>
</comment>
<feature type="transmembrane region" description="Helical" evidence="6">
    <location>
        <begin position="156"/>
        <end position="175"/>
    </location>
</feature>
<dbReference type="PANTHER" id="PTHR13439">
    <property type="entry name" value="CT120 PROTEIN"/>
    <property type="match status" value="1"/>
</dbReference>
<feature type="transmembrane region" description="Helical" evidence="6">
    <location>
        <begin position="227"/>
        <end position="250"/>
    </location>
</feature>
<dbReference type="InterPro" id="IPR050846">
    <property type="entry name" value="TLCD"/>
</dbReference>
<dbReference type="Pfam" id="PF03798">
    <property type="entry name" value="TRAM_LAG1_CLN8"/>
    <property type="match status" value="1"/>
</dbReference>
<dbReference type="EMBL" id="JANBUL010000089">
    <property type="protein sequence ID" value="KAJ2781892.1"/>
    <property type="molecule type" value="Genomic_DNA"/>
</dbReference>
<dbReference type="GO" id="GO:0055088">
    <property type="term" value="P:lipid homeostasis"/>
    <property type="evidence" value="ECO:0007669"/>
    <property type="project" value="TreeGrafter"/>
</dbReference>
<dbReference type="GO" id="GO:0016020">
    <property type="term" value="C:membrane"/>
    <property type="evidence" value="ECO:0007669"/>
    <property type="project" value="UniProtKB-SubCell"/>
</dbReference>
<evidence type="ECO:0000256" key="2">
    <source>
        <dbReference type="ARBA" id="ARBA00022692"/>
    </source>
</evidence>
<feature type="transmembrane region" description="Helical" evidence="6">
    <location>
        <begin position="187"/>
        <end position="207"/>
    </location>
</feature>
<dbReference type="GO" id="GO:0005783">
    <property type="term" value="C:endoplasmic reticulum"/>
    <property type="evidence" value="ECO:0007669"/>
    <property type="project" value="TreeGrafter"/>
</dbReference>
<evidence type="ECO:0000256" key="1">
    <source>
        <dbReference type="ARBA" id="ARBA00004141"/>
    </source>
</evidence>
<evidence type="ECO:0000256" key="4">
    <source>
        <dbReference type="ARBA" id="ARBA00023136"/>
    </source>
</evidence>
<keyword evidence="2 5" id="KW-0812">Transmembrane</keyword>
<dbReference type="PANTHER" id="PTHR13439:SF0">
    <property type="entry name" value="TOPOISOMERASE I DAMAGE AFFECTED PROTEIN 4"/>
    <property type="match status" value="1"/>
</dbReference>
<protein>
    <recommendedName>
        <fullName evidence="7">TLC domain-containing protein</fullName>
    </recommendedName>
</protein>
<dbReference type="PROSITE" id="PS50922">
    <property type="entry name" value="TLC"/>
    <property type="match status" value="1"/>
</dbReference>
<keyword evidence="9" id="KW-1185">Reference proteome</keyword>
<evidence type="ECO:0000313" key="9">
    <source>
        <dbReference type="Proteomes" id="UP001140217"/>
    </source>
</evidence>
<comment type="subcellular location">
    <subcellularLocation>
        <location evidence="1">Membrane</location>
        <topology evidence="1">Multi-pass membrane protein</topology>
    </subcellularLocation>
</comment>
<evidence type="ECO:0000256" key="5">
    <source>
        <dbReference type="PROSITE-ProRule" id="PRU00205"/>
    </source>
</evidence>
<dbReference type="Proteomes" id="UP001140217">
    <property type="component" value="Unassembled WGS sequence"/>
</dbReference>
<evidence type="ECO:0000313" key="8">
    <source>
        <dbReference type="EMBL" id="KAJ2781892.1"/>
    </source>
</evidence>
<keyword evidence="4 5" id="KW-0472">Membrane</keyword>
<dbReference type="SMART" id="SM00724">
    <property type="entry name" value="TLC"/>
    <property type="match status" value="1"/>
</dbReference>
<dbReference type="AlphaFoldDB" id="A0A9W8HG81"/>
<feature type="transmembrane region" description="Helical" evidence="6">
    <location>
        <begin position="132"/>
        <end position="150"/>
    </location>
</feature>
<dbReference type="InterPro" id="IPR006634">
    <property type="entry name" value="TLC-dom"/>
</dbReference>
<reference evidence="8" key="1">
    <citation type="submission" date="2022-07" db="EMBL/GenBank/DDBJ databases">
        <title>Phylogenomic reconstructions and comparative analyses of Kickxellomycotina fungi.</title>
        <authorList>
            <person name="Reynolds N.K."/>
            <person name="Stajich J.E."/>
            <person name="Barry K."/>
            <person name="Grigoriev I.V."/>
            <person name="Crous P."/>
            <person name="Smith M.E."/>
        </authorList>
    </citation>
    <scope>NUCLEOTIDE SEQUENCE</scope>
    <source>
        <strain evidence="8">NBRC 105414</strain>
    </source>
</reference>
<name>A0A9W8HG81_9FUNG</name>
<evidence type="ECO:0000256" key="3">
    <source>
        <dbReference type="ARBA" id="ARBA00022989"/>
    </source>
</evidence>
<feature type="transmembrane region" description="Helical" evidence="6">
    <location>
        <begin position="33"/>
        <end position="55"/>
    </location>
</feature>
<organism evidence="8 9">
    <name type="scientific">Coemansia javaensis</name>
    <dbReference type="NCBI Taxonomy" id="2761396"/>
    <lineage>
        <taxon>Eukaryota</taxon>
        <taxon>Fungi</taxon>
        <taxon>Fungi incertae sedis</taxon>
        <taxon>Zoopagomycota</taxon>
        <taxon>Kickxellomycotina</taxon>
        <taxon>Kickxellomycetes</taxon>
        <taxon>Kickxellales</taxon>
        <taxon>Kickxellaceae</taxon>
        <taxon>Coemansia</taxon>
    </lineage>
</organism>
<gene>
    <name evidence="8" type="ORF">H4R18_002598</name>
</gene>
<keyword evidence="3 6" id="KW-1133">Transmembrane helix</keyword>
<feature type="domain" description="TLC" evidence="7">
    <location>
        <begin position="65"/>
        <end position="262"/>
    </location>
</feature>
<sequence length="293" mass="32594">MDTLYSTLTSSSLSTGLFSAVGLPRLAMYWPRVLVAVALFEAVYRLFAVVSPVLFPASWARMNKVERYKWCVRKASTVHAAYMVTRSLVTIADMELRGNPLHGTDPDAESAYAVAVGYFLWDMINTYTNLDMNGWGFMSHAVMSFSVYLLSFAPLLQYYGACFMMFEVSTIFLNVHLTLEDLGLKDYIIYYINGMALVSSFFFARIVYGTLLSINVWKELAASAVPINPVAAAIVRLSNIGLMGLSYYWFGAIIMTAKRSALDADLIRALEEMDQREAEAAQAKAAQAKLKAS</sequence>